<dbReference type="PROSITE" id="PS51465">
    <property type="entry name" value="KAZAL_2"/>
    <property type="match status" value="2"/>
</dbReference>
<evidence type="ECO:0000259" key="7">
    <source>
        <dbReference type="PROSITE" id="PS51364"/>
    </source>
</evidence>
<keyword evidence="5" id="KW-1015">Disulfide bond</keyword>
<keyword evidence="10" id="KW-1185">Reference proteome</keyword>
<dbReference type="GO" id="GO:0030154">
    <property type="term" value="P:cell differentiation"/>
    <property type="evidence" value="ECO:0007669"/>
    <property type="project" value="TreeGrafter"/>
</dbReference>
<sequence>MHLLPSVVEMPCLGLLDSSPFTSLLFLHLSVVFLYPSPSAAGNCWLQKAANGRCRGLLQSGVSREECCRHGRPGDAWTAQEVSSGLLFRWLVFSKGAPDCIPCRDSCEGVQCGPGRRCKTSRRGSPRCACAPLCKRSQRKGPVCGADGRTYRHECALLRARCRLRQPDLHAQYAGHCRKSCHDINCPGPTSCLIDQNGDAHCVECSRRPCARRGDGGGSGALCGANGRTYRNLCHLRRAACRHGHAIPVTHTGPCQPT</sequence>
<dbReference type="GO" id="GO:0048185">
    <property type="term" value="F:activin binding"/>
    <property type="evidence" value="ECO:0007669"/>
    <property type="project" value="TreeGrafter"/>
</dbReference>
<accession>A0A8C4NFG5</accession>
<keyword evidence="4" id="KW-0677">Repeat</keyword>
<dbReference type="GO" id="GO:0032926">
    <property type="term" value="P:negative regulation of activin receptor signaling pathway"/>
    <property type="evidence" value="ECO:0007669"/>
    <property type="project" value="TreeGrafter"/>
</dbReference>
<evidence type="ECO:0000256" key="5">
    <source>
        <dbReference type="ARBA" id="ARBA00023157"/>
    </source>
</evidence>
<organism evidence="9 10">
    <name type="scientific">Eptatretus burgeri</name>
    <name type="common">Inshore hagfish</name>
    <dbReference type="NCBI Taxonomy" id="7764"/>
    <lineage>
        <taxon>Eukaryota</taxon>
        <taxon>Metazoa</taxon>
        <taxon>Chordata</taxon>
        <taxon>Craniata</taxon>
        <taxon>Vertebrata</taxon>
        <taxon>Cyclostomata</taxon>
        <taxon>Myxini</taxon>
        <taxon>Myxiniformes</taxon>
        <taxon>Myxinidae</taxon>
        <taxon>Eptatretinae</taxon>
        <taxon>Eptatretus</taxon>
    </lineage>
</organism>
<comment type="subcellular location">
    <subcellularLocation>
        <location evidence="1">Secreted</location>
    </subcellularLocation>
</comment>
<evidence type="ECO:0000313" key="9">
    <source>
        <dbReference type="Ensembl" id="ENSEBUP00000005903.1"/>
    </source>
</evidence>
<keyword evidence="3" id="KW-0732">Signal</keyword>
<dbReference type="Pfam" id="PF21333">
    <property type="entry name" value="FST_N"/>
    <property type="match status" value="1"/>
</dbReference>
<proteinExistence type="predicted"/>
<dbReference type="SMART" id="SM00274">
    <property type="entry name" value="FOLN"/>
    <property type="match status" value="2"/>
</dbReference>
<dbReference type="Pfam" id="PF09289">
    <property type="entry name" value="FOLN"/>
    <property type="match status" value="1"/>
</dbReference>
<dbReference type="InterPro" id="IPR003645">
    <property type="entry name" value="Fol_N"/>
</dbReference>
<dbReference type="CDD" id="cd00104">
    <property type="entry name" value="KAZAL_FS"/>
    <property type="match status" value="1"/>
</dbReference>
<keyword evidence="6" id="KW-0325">Glycoprotein</keyword>
<evidence type="ECO:0000256" key="2">
    <source>
        <dbReference type="ARBA" id="ARBA00022525"/>
    </source>
</evidence>
<dbReference type="Proteomes" id="UP000694388">
    <property type="component" value="Unplaced"/>
</dbReference>
<dbReference type="PROSITE" id="PS51364">
    <property type="entry name" value="TB"/>
    <property type="match status" value="1"/>
</dbReference>
<dbReference type="Ensembl" id="ENSEBUT00000006365.1">
    <property type="protein sequence ID" value="ENSEBUP00000005919.1"/>
    <property type="gene ID" value="ENSEBUG00000003957.1"/>
</dbReference>
<dbReference type="OMA" id="ADSWHRA"/>
<dbReference type="InterPro" id="IPR036058">
    <property type="entry name" value="Kazal_dom_sf"/>
</dbReference>
<dbReference type="GeneTree" id="ENSGT00940000157072"/>
<dbReference type="Gene3D" id="3.90.290.10">
    <property type="entry name" value="TGF-beta binding (TB) domain"/>
    <property type="match status" value="1"/>
</dbReference>
<dbReference type="GO" id="GO:0030510">
    <property type="term" value="P:regulation of BMP signaling pathway"/>
    <property type="evidence" value="ECO:0007669"/>
    <property type="project" value="TreeGrafter"/>
</dbReference>
<dbReference type="SMART" id="SM00280">
    <property type="entry name" value="KAZAL"/>
    <property type="match status" value="2"/>
</dbReference>
<protein>
    <submittedName>
        <fullName evidence="9">Follistatin</fullName>
    </submittedName>
</protein>
<evidence type="ECO:0000259" key="8">
    <source>
        <dbReference type="PROSITE" id="PS51465"/>
    </source>
</evidence>
<dbReference type="FunFam" id="3.90.290.10:FF:000013">
    <property type="entry name" value="Follistatin a"/>
    <property type="match status" value="1"/>
</dbReference>
<keyword evidence="2" id="KW-0964">Secreted</keyword>
<evidence type="ECO:0000256" key="4">
    <source>
        <dbReference type="ARBA" id="ARBA00022737"/>
    </source>
</evidence>
<feature type="domain" description="Kazal-like" evidence="8">
    <location>
        <begin position="203"/>
        <end position="257"/>
    </location>
</feature>
<dbReference type="SUPFAM" id="SSF100895">
    <property type="entry name" value="Kazal-type serine protease inhibitors"/>
    <property type="match status" value="2"/>
</dbReference>
<evidence type="ECO:0000256" key="1">
    <source>
        <dbReference type="ARBA" id="ARBA00004613"/>
    </source>
</evidence>
<evidence type="ECO:0000256" key="3">
    <source>
        <dbReference type="ARBA" id="ARBA00022729"/>
    </source>
</evidence>
<reference evidence="9" key="1">
    <citation type="submission" date="2025-05" db="UniProtKB">
        <authorList>
            <consortium name="Ensembl"/>
        </authorList>
    </citation>
    <scope>IDENTIFICATION</scope>
</reference>
<dbReference type="PANTHER" id="PTHR10913">
    <property type="entry name" value="FOLLISTATIN-RELATED"/>
    <property type="match status" value="1"/>
</dbReference>
<dbReference type="InterPro" id="IPR017878">
    <property type="entry name" value="TB_dom"/>
</dbReference>
<evidence type="ECO:0000256" key="6">
    <source>
        <dbReference type="ARBA" id="ARBA00023180"/>
    </source>
</evidence>
<dbReference type="Ensembl" id="ENSEBUT00000006348.1">
    <property type="protein sequence ID" value="ENSEBUP00000005903.1"/>
    <property type="gene ID" value="ENSEBUG00000003957.1"/>
</dbReference>
<dbReference type="Pfam" id="PF07648">
    <property type="entry name" value="Kazal_2"/>
    <property type="match status" value="2"/>
</dbReference>
<evidence type="ECO:0000313" key="10">
    <source>
        <dbReference type="Proteomes" id="UP000694388"/>
    </source>
</evidence>
<feature type="domain" description="TB" evidence="7">
    <location>
        <begin position="42"/>
        <end position="103"/>
    </location>
</feature>
<dbReference type="PANTHER" id="PTHR10913:SF64">
    <property type="entry name" value="FOLLISTATIN-A-LIKE ISOFORM X1"/>
    <property type="match status" value="1"/>
</dbReference>
<dbReference type="InterPro" id="IPR015369">
    <property type="entry name" value="Follistatin/Osteonectin_EGF"/>
</dbReference>
<dbReference type="InterPro" id="IPR050653">
    <property type="entry name" value="Prot_Inhib_GrowthFact_Antg"/>
</dbReference>
<dbReference type="InterPro" id="IPR002350">
    <property type="entry name" value="Kazal_dom"/>
</dbReference>
<feature type="domain" description="Kazal-like" evidence="8">
    <location>
        <begin position="122"/>
        <end position="179"/>
    </location>
</feature>
<name>A0A8C4NFG5_EPTBU</name>
<dbReference type="Gene3D" id="3.30.60.30">
    <property type="match status" value="2"/>
</dbReference>
<dbReference type="InterPro" id="IPR036773">
    <property type="entry name" value="TB_dom_sf"/>
</dbReference>
<dbReference type="AlphaFoldDB" id="A0A8C4NFG5"/>
<dbReference type="GO" id="GO:0005615">
    <property type="term" value="C:extracellular space"/>
    <property type="evidence" value="ECO:0007669"/>
    <property type="project" value="TreeGrafter"/>
</dbReference>
<dbReference type="SUPFAM" id="SSF57581">
    <property type="entry name" value="TB module/8-cys domain"/>
    <property type="match status" value="1"/>
</dbReference>